<evidence type="ECO:0000256" key="1">
    <source>
        <dbReference type="SAM" id="MobiDB-lite"/>
    </source>
</evidence>
<sequence>MQLKQAVTFLVVLFASFLLVVGFSTDEVNAQPTQRYREPITQPTDGPVSDDPAPSPTLQSAPVTYTATIPANDNLGSKLKVSYTVPKLSVSGNISLPNPCWGLQSVSISSISGNKAEVVYKVKEPNVGTFCSQVVKTVAINTSSKVSLSEDKLKQDGLSSLVTARRVIVQ</sequence>
<proteinExistence type="predicted"/>
<reference evidence="2 3" key="1">
    <citation type="submission" date="2018-06" db="EMBL/GenBank/DDBJ databases">
        <title>Comparative genomics of Brasilonema spp. strains.</title>
        <authorList>
            <person name="Alvarenga D.O."/>
            <person name="Fiore M.F."/>
            <person name="Varani A.M."/>
        </authorList>
    </citation>
    <scope>NUCLEOTIDE SEQUENCE [LARGE SCALE GENOMIC DNA]</scope>
    <source>
        <strain evidence="2 3">CENA114</strain>
    </source>
</reference>
<accession>A0A856MJQ0</accession>
<dbReference type="Proteomes" id="UP000503129">
    <property type="component" value="Chromosome"/>
</dbReference>
<protein>
    <submittedName>
        <fullName evidence="2">Uncharacterized protein</fullName>
    </submittedName>
</protein>
<evidence type="ECO:0000313" key="3">
    <source>
        <dbReference type="Proteomes" id="UP000503129"/>
    </source>
</evidence>
<gene>
    <name evidence="2" type="ORF">DP114_25260</name>
</gene>
<evidence type="ECO:0000313" key="2">
    <source>
        <dbReference type="EMBL" id="QDL10772.1"/>
    </source>
</evidence>
<name>A0A856MJQ0_9CYAN</name>
<dbReference type="AlphaFoldDB" id="A0A856MJQ0"/>
<organism evidence="2 3">
    <name type="scientific">Brasilonema sennae CENA114</name>
    <dbReference type="NCBI Taxonomy" id="415709"/>
    <lineage>
        <taxon>Bacteria</taxon>
        <taxon>Bacillati</taxon>
        <taxon>Cyanobacteriota</taxon>
        <taxon>Cyanophyceae</taxon>
        <taxon>Nostocales</taxon>
        <taxon>Scytonemataceae</taxon>
        <taxon>Brasilonema</taxon>
        <taxon>Bromeliae group (in: Brasilonema)</taxon>
    </lineage>
</organism>
<dbReference type="KEGG" id="bsen:DP114_25260"/>
<feature type="region of interest" description="Disordered" evidence="1">
    <location>
        <begin position="32"/>
        <end position="59"/>
    </location>
</feature>
<keyword evidence="3" id="KW-1185">Reference proteome</keyword>
<dbReference type="EMBL" id="CP030118">
    <property type="protein sequence ID" value="QDL10772.1"/>
    <property type="molecule type" value="Genomic_DNA"/>
</dbReference>